<protein>
    <submittedName>
        <fullName evidence="5">Ankyrin repeat-containing domain protein</fullName>
    </submittedName>
</protein>
<proteinExistence type="predicted"/>
<dbReference type="PANTHER" id="PTHR24124">
    <property type="entry name" value="ANKYRIN REPEAT FAMILY A"/>
    <property type="match status" value="1"/>
</dbReference>
<name>A0A8K0TWK0_9PEZI</name>
<dbReference type="AlphaFoldDB" id="A0A8K0TWK0"/>
<keyword evidence="6" id="KW-1185">Reference proteome</keyword>
<dbReference type="OrthoDB" id="426293at2759"/>
<dbReference type="InterPro" id="IPR036047">
    <property type="entry name" value="F-box-like_dom_sf"/>
</dbReference>
<accession>A0A8K0TWK0</accession>
<keyword evidence="2 3" id="KW-0040">ANK repeat</keyword>
<dbReference type="PROSITE" id="PS50181">
    <property type="entry name" value="FBOX"/>
    <property type="match status" value="1"/>
</dbReference>
<dbReference type="Pfam" id="PF12937">
    <property type="entry name" value="F-box-like"/>
    <property type="match status" value="1"/>
</dbReference>
<evidence type="ECO:0000256" key="1">
    <source>
        <dbReference type="ARBA" id="ARBA00022737"/>
    </source>
</evidence>
<reference evidence="5" key="1">
    <citation type="journal article" date="2021" name="Nat. Commun.">
        <title>Genetic determinants of endophytism in the Arabidopsis root mycobiome.</title>
        <authorList>
            <person name="Mesny F."/>
            <person name="Miyauchi S."/>
            <person name="Thiergart T."/>
            <person name="Pickel B."/>
            <person name="Atanasova L."/>
            <person name="Karlsson M."/>
            <person name="Huettel B."/>
            <person name="Barry K.W."/>
            <person name="Haridas S."/>
            <person name="Chen C."/>
            <person name="Bauer D."/>
            <person name="Andreopoulos W."/>
            <person name="Pangilinan J."/>
            <person name="LaButti K."/>
            <person name="Riley R."/>
            <person name="Lipzen A."/>
            <person name="Clum A."/>
            <person name="Drula E."/>
            <person name="Henrissat B."/>
            <person name="Kohler A."/>
            <person name="Grigoriev I.V."/>
            <person name="Martin F.M."/>
            <person name="Hacquard S."/>
        </authorList>
    </citation>
    <scope>NUCLEOTIDE SEQUENCE</scope>
    <source>
        <strain evidence="5">MPI-CAGE-AT-0016</strain>
    </source>
</reference>
<dbReference type="InterPro" id="IPR002110">
    <property type="entry name" value="Ankyrin_rpt"/>
</dbReference>
<evidence type="ECO:0000259" key="4">
    <source>
        <dbReference type="PROSITE" id="PS50181"/>
    </source>
</evidence>
<feature type="repeat" description="ANK" evidence="3">
    <location>
        <begin position="245"/>
        <end position="277"/>
    </location>
</feature>
<dbReference type="PANTHER" id="PTHR24124:SF14">
    <property type="entry name" value="CHROMOSOME UNDETERMINED SCAFFOLD_25, WHOLE GENOME SHOTGUN SEQUENCE"/>
    <property type="match status" value="1"/>
</dbReference>
<evidence type="ECO:0000256" key="3">
    <source>
        <dbReference type="PROSITE-ProRule" id="PRU00023"/>
    </source>
</evidence>
<evidence type="ECO:0000313" key="6">
    <source>
        <dbReference type="Proteomes" id="UP000813385"/>
    </source>
</evidence>
<dbReference type="SUPFAM" id="SSF81383">
    <property type="entry name" value="F-box domain"/>
    <property type="match status" value="1"/>
</dbReference>
<dbReference type="PROSITE" id="PS50088">
    <property type="entry name" value="ANK_REPEAT"/>
    <property type="match status" value="2"/>
</dbReference>
<sequence>MQQLPEELKAEIVNYLSPRDLSNLAVTNHAWKDRIERSFADVFQGICENANLDRPSFLGLLSILQTVPVAFQRASSMFDDVEIKDDEQKTALHYTAYCHAPSAARMVAALVRRGAFVDQYCSQGRTPAELAVENQNFWAARALIDHGAEITDDLIRLSVSTIRGKGHGGLVPDRHLEGATALQGDFISRIAQEGASMSRVLRLSSAHNYREEGRPALIHAVLDGEPSTVQLLIRLGVDVDCRCDHGRTALIWAAEALNSQCVAMLLEAGADINVTDDDGVSAGETLPLRSIDSATEDIWKRFLMRSLDINAIRWYYNYRKHASLVKIAKYEALRGDKTLQNLIAAYGNSKQSLQEAS</sequence>
<dbReference type="GO" id="GO:0010468">
    <property type="term" value="P:regulation of gene expression"/>
    <property type="evidence" value="ECO:0007669"/>
    <property type="project" value="TreeGrafter"/>
</dbReference>
<dbReference type="SUPFAM" id="SSF48403">
    <property type="entry name" value="Ankyrin repeat"/>
    <property type="match status" value="1"/>
</dbReference>
<dbReference type="Proteomes" id="UP000813385">
    <property type="component" value="Unassembled WGS sequence"/>
</dbReference>
<dbReference type="EMBL" id="JAGPXD010000001">
    <property type="protein sequence ID" value="KAH7377143.1"/>
    <property type="molecule type" value="Genomic_DNA"/>
</dbReference>
<dbReference type="GO" id="GO:0005634">
    <property type="term" value="C:nucleus"/>
    <property type="evidence" value="ECO:0007669"/>
    <property type="project" value="TreeGrafter"/>
</dbReference>
<keyword evidence="1" id="KW-0677">Repeat</keyword>
<feature type="domain" description="F-box" evidence="4">
    <location>
        <begin position="1"/>
        <end position="46"/>
    </location>
</feature>
<dbReference type="Pfam" id="PF12796">
    <property type="entry name" value="Ank_2"/>
    <property type="match status" value="2"/>
</dbReference>
<feature type="repeat" description="ANK" evidence="3">
    <location>
        <begin position="212"/>
        <end position="244"/>
    </location>
</feature>
<dbReference type="InterPro" id="IPR036770">
    <property type="entry name" value="Ankyrin_rpt-contain_sf"/>
</dbReference>
<dbReference type="InterPro" id="IPR001810">
    <property type="entry name" value="F-box_dom"/>
</dbReference>
<gene>
    <name evidence="5" type="ORF">B0T11DRAFT_273597</name>
</gene>
<organism evidence="5 6">
    <name type="scientific">Plectosphaerella cucumerina</name>
    <dbReference type="NCBI Taxonomy" id="40658"/>
    <lineage>
        <taxon>Eukaryota</taxon>
        <taxon>Fungi</taxon>
        <taxon>Dikarya</taxon>
        <taxon>Ascomycota</taxon>
        <taxon>Pezizomycotina</taxon>
        <taxon>Sordariomycetes</taxon>
        <taxon>Hypocreomycetidae</taxon>
        <taxon>Glomerellales</taxon>
        <taxon>Plectosphaerellaceae</taxon>
        <taxon>Plectosphaerella</taxon>
    </lineage>
</organism>
<dbReference type="Gene3D" id="1.25.40.20">
    <property type="entry name" value="Ankyrin repeat-containing domain"/>
    <property type="match status" value="2"/>
</dbReference>
<comment type="caution">
    <text evidence="5">The sequence shown here is derived from an EMBL/GenBank/DDBJ whole genome shotgun (WGS) entry which is preliminary data.</text>
</comment>
<dbReference type="SMART" id="SM00248">
    <property type="entry name" value="ANK"/>
    <property type="match status" value="4"/>
</dbReference>
<evidence type="ECO:0000313" key="5">
    <source>
        <dbReference type="EMBL" id="KAH7377143.1"/>
    </source>
</evidence>
<evidence type="ECO:0000256" key="2">
    <source>
        <dbReference type="ARBA" id="ARBA00023043"/>
    </source>
</evidence>
<dbReference type="PROSITE" id="PS50297">
    <property type="entry name" value="ANK_REP_REGION"/>
    <property type="match status" value="1"/>
</dbReference>